<protein>
    <recommendedName>
        <fullName evidence="1">Mitochondrial transcription factor 1</fullName>
    </recommendedName>
</protein>
<evidence type="ECO:0000313" key="7">
    <source>
        <dbReference type="EMBL" id="QPG75446.1"/>
    </source>
</evidence>
<dbReference type="GO" id="GO:0032259">
    <property type="term" value="P:methylation"/>
    <property type="evidence" value="ECO:0007669"/>
    <property type="project" value="UniProtKB-KW"/>
</dbReference>
<evidence type="ECO:0000256" key="6">
    <source>
        <dbReference type="ARBA" id="ARBA00024915"/>
    </source>
</evidence>
<dbReference type="Proteomes" id="UP000662931">
    <property type="component" value="Chromosome 3"/>
</dbReference>
<dbReference type="Gene3D" id="1.10.8.100">
    <property type="entry name" value="Ribosomal RNA adenine dimethylase-like, domain 2"/>
    <property type="match status" value="1"/>
</dbReference>
<proteinExistence type="predicted"/>
<dbReference type="GO" id="GO:0008168">
    <property type="term" value="F:methyltransferase activity"/>
    <property type="evidence" value="ECO:0007669"/>
    <property type="project" value="UniProtKB-KW"/>
</dbReference>
<evidence type="ECO:0000256" key="5">
    <source>
        <dbReference type="ARBA" id="ARBA00022884"/>
    </source>
</evidence>
<keyword evidence="5" id="KW-0694">RNA-binding</keyword>
<reference evidence="7" key="1">
    <citation type="submission" date="2020-10" db="EMBL/GenBank/DDBJ databases">
        <authorList>
            <person name="Roach M.J.R."/>
        </authorList>
    </citation>
    <scope>NUCLEOTIDE SEQUENCE</scope>
    <source>
        <strain evidence="7">CBS 1945</strain>
    </source>
</reference>
<keyword evidence="2" id="KW-0489">Methyltransferase</keyword>
<dbReference type="GO" id="GO:0003723">
    <property type="term" value="F:RNA binding"/>
    <property type="evidence" value="ECO:0007669"/>
    <property type="project" value="UniProtKB-KW"/>
</dbReference>
<dbReference type="AlphaFoldDB" id="A0A875S279"/>
<dbReference type="KEGG" id="bnn:FOA43_002801"/>
<accession>A0A875S279</accession>
<evidence type="ECO:0000256" key="1">
    <source>
        <dbReference type="ARBA" id="ARBA00013836"/>
    </source>
</evidence>
<evidence type="ECO:0000313" key="8">
    <source>
        <dbReference type="Proteomes" id="UP000662931"/>
    </source>
</evidence>
<evidence type="ECO:0000256" key="4">
    <source>
        <dbReference type="ARBA" id="ARBA00022691"/>
    </source>
</evidence>
<name>A0A875S279_EENNA</name>
<gene>
    <name evidence="7" type="ORF">FOA43_002801</name>
</gene>
<dbReference type="InterPro" id="IPR023165">
    <property type="entry name" value="rRNA_Ade_diMease-like_C"/>
</dbReference>
<evidence type="ECO:0000256" key="3">
    <source>
        <dbReference type="ARBA" id="ARBA00022679"/>
    </source>
</evidence>
<dbReference type="InterPro" id="IPR029063">
    <property type="entry name" value="SAM-dependent_MTases_sf"/>
</dbReference>
<sequence length="355" mass="40757">MFKKLESISKKAADFPEAMRMVKQNHICPKLFFEKDIYTEILDKLDLKCQYPQASKTLGIIDYHTGFTPFSYFLETELNPKHHVLFPESVAASKFWKHMISKDPNCKGMIMDDDQANRVLKHSFLNKVLEKGELEPKEETDLSKVNQSALITGNFVDSSGGDSLRILLFFNQMKTSIFQFNNVKLLSWMPSSDALKFIGPLGSRHRRSNALMTNLFCNVNVIAYSNFDNKKSVDGILGKYKKAVKLPQISGQKDVCLMEFQSSYDKYKIQFPDELHLVIHKLLISPSNKIIDNLHTLGPGAEEYLETKIDPEVLQKTAPNITEQEFIDISEAYYYWPFKPNTQLETYLGDPPQDE</sequence>
<dbReference type="Gene3D" id="3.40.50.150">
    <property type="entry name" value="Vaccinia Virus protein VP39"/>
    <property type="match status" value="1"/>
</dbReference>
<keyword evidence="8" id="KW-1185">Reference proteome</keyword>
<dbReference type="Pfam" id="PF00398">
    <property type="entry name" value="RrnaAD"/>
    <property type="match status" value="1"/>
</dbReference>
<dbReference type="SUPFAM" id="SSF53335">
    <property type="entry name" value="S-adenosyl-L-methionine-dependent methyltransferases"/>
    <property type="match status" value="1"/>
</dbReference>
<comment type="function">
    <text evidence="6">Mitochondrial transcription factor that confers selective promoter recognition on the core subunit of the yeast mitochondrial RNA polymerase. Interacts with DNA in a non-specific manner.</text>
</comment>
<dbReference type="RefSeq" id="XP_038779011.1">
    <property type="nucleotide sequence ID" value="XM_038923083.1"/>
</dbReference>
<keyword evidence="4" id="KW-0949">S-adenosyl-L-methionine</keyword>
<dbReference type="GeneID" id="62196202"/>
<evidence type="ECO:0000256" key="2">
    <source>
        <dbReference type="ARBA" id="ARBA00022603"/>
    </source>
</evidence>
<dbReference type="InterPro" id="IPR001737">
    <property type="entry name" value="KsgA/Erm"/>
</dbReference>
<organism evidence="7 8">
    <name type="scientific">Eeniella nana</name>
    <name type="common">Yeast</name>
    <name type="synonym">Brettanomyces nanus</name>
    <dbReference type="NCBI Taxonomy" id="13502"/>
    <lineage>
        <taxon>Eukaryota</taxon>
        <taxon>Fungi</taxon>
        <taxon>Dikarya</taxon>
        <taxon>Ascomycota</taxon>
        <taxon>Saccharomycotina</taxon>
        <taxon>Pichiomycetes</taxon>
        <taxon>Pichiales</taxon>
        <taxon>Pichiaceae</taxon>
        <taxon>Brettanomyces</taxon>
    </lineage>
</organism>
<keyword evidence="3" id="KW-0808">Transferase</keyword>
<dbReference type="EMBL" id="CP064814">
    <property type="protein sequence ID" value="QPG75446.1"/>
    <property type="molecule type" value="Genomic_DNA"/>
</dbReference>
<dbReference type="OrthoDB" id="16079at2759"/>